<dbReference type="AlphaFoldDB" id="A0A917ERA5"/>
<dbReference type="PANTHER" id="PTHR43161:SF9">
    <property type="entry name" value="SORBITOL DEHYDROGENASE"/>
    <property type="match status" value="1"/>
</dbReference>
<evidence type="ECO:0000256" key="4">
    <source>
        <dbReference type="ARBA" id="ARBA00022833"/>
    </source>
</evidence>
<keyword evidence="4" id="KW-0862">Zinc</keyword>
<keyword evidence="5" id="KW-0560">Oxidoreductase</keyword>
<dbReference type="EMBL" id="BMIS01000011">
    <property type="protein sequence ID" value="GGE75061.1"/>
    <property type="molecule type" value="Genomic_DNA"/>
</dbReference>
<dbReference type="Gene3D" id="3.90.180.10">
    <property type="entry name" value="Medium-chain alcohol dehydrogenases, catalytic domain"/>
    <property type="match status" value="1"/>
</dbReference>
<keyword evidence="8" id="KW-1185">Reference proteome</keyword>
<dbReference type="GO" id="GO:0016491">
    <property type="term" value="F:oxidoreductase activity"/>
    <property type="evidence" value="ECO:0007669"/>
    <property type="project" value="UniProtKB-KW"/>
</dbReference>
<organism evidence="7 8">
    <name type="scientific">Nesterenkonia cremea</name>
    <dbReference type="NCBI Taxonomy" id="1882340"/>
    <lineage>
        <taxon>Bacteria</taxon>
        <taxon>Bacillati</taxon>
        <taxon>Actinomycetota</taxon>
        <taxon>Actinomycetes</taxon>
        <taxon>Micrococcales</taxon>
        <taxon>Micrococcaceae</taxon>
        <taxon>Nesterenkonia</taxon>
    </lineage>
</organism>
<reference evidence="7" key="2">
    <citation type="submission" date="2020-09" db="EMBL/GenBank/DDBJ databases">
        <authorList>
            <person name="Sun Q."/>
            <person name="Zhou Y."/>
        </authorList>
    </citation>
    <scope>NUCLEOTIDE SEQUENCE</scope>
    <source>
        <strain evidence="7">CGMCC 1.15388</strain>
    </source>
</reference>
<comment type="caution">
    <text evidence="7">The sequence shown here is derived from an EMBL/GenBank/DDBJ whole genome shotgun (WGS) entry which is preliminary data.</text>
</comment>
<name>A0A917ERA5_9MICC</name>
<reference evidence="7" key="1">
    <citation type="journal article" date="2014" name="Int. J. Syst. Evol. Microbiol.">
        <title>Complete genome sequence of Corynebacterium casei LMG S-19264T (=DSM 44701T), isolated from a smear-ripened cheese.</title>
        <authorList>
            <consortium name="US DOE Joint Genome Institute (JGI-PGF)"/>
            <person name="Walter F."/>
            <person name="Albersmeier A."/>
            <person name="Kalinowski J."/>
            <person name="Ruckert C."/>
        </authorList>
    </citation>
    <scope>NUCLEOTIDE SEQUENCE</scope>
    <source>
        <strain evidence="7">CGMCC 1.15388</strain>
    </source>
</reference>
<dbReference type="Pfam" id="PF00107">
    <property type="entry name" value="ADH_zinc_N"/>
    <property type="match status" value="1"/>
</dbReference>
<dbReference type="GO" id="GO:0046872">
    <property type="term" value="F:metal ion binding"/>
    <property type="evidence" value="ECO:0007669"/>
    <property type="project" value="UniProtKB-KW"/>
</dbReference>
<accession>A0A917ERA5</accession>
<dbReference type="InterPro" id="IPR036291">
    <property type="entry name" value="NAD(P)-bd_dom_sf"/>
</dbReference>
<evidence type="ECO:0000256" key="1">
    <source>
        <dbReference type="ARBA" id="ARBA00001947"/>
    </source>
</evidence>
<evidence type="ECO:0000313" key="8">
    <source>
        <dbReference type="Proteomes" id="UP000633136"/>
    </source>
</evidence>
<evidence type="ECO:0000256" key="5">
    <source>
        <dbReference type="ARBA" id="ARBA00023002"/>
    </source>
</evidence>
<dbReference type="PANTHER" id="PTHR43161">
    <property type="entry name" value="SORBITOL DEHYDROGENASE"/>
    <property type="match status" value="1"/>
</dbReference>
<dbReference type="Proteomes" id="UP000633136">
    <property type="component" value="Unassembled WGS sequence"/>
</dbReference>
<evidence type="ECO:0000313" key="7">
    <source>
        <dbReference type="EMBL" id="GGE75061.1"/>
    </source>
</evidence>
<sequence length="126" mass="13074">MGTSAQSLLENTWDLVLECSEAGPAAAAAVAVVRPAGVIVQLGMVSADFSGPPAASLITKEIALGGSFRFHTELEEAVELLAVQPQLSSVITHDFGLDEALQAFTTAADPQISGKVLISPRTTRIN</sequence>
<protein>
    <recommendedName>
        <fullName evidence="6">Alcohol dehydrogenase-like C-terminal domain-containing protein</fullName>
    </recommendedName>
</protein>
<dbReference type="Gene3D" id="3.40.50.720">
    <property type="entry name" value="NAD(P)-binding Rossmann-like Domain"/>
    <property type="match status" value="1"/>
</dbReference>
<dbReference type="RefSeq" id="WP_229658985.1">
    <property type="nucleotide sequence ID" value="NZ_BMIS01000011.1"/>
</dbReference>
<evidence type="ECO:0000256" key="3">
    <source>
        <dbReference type="ARBA" id="ARBA00022723"/>
    </source>
</evidence>
<dbReference type="InterPro" id="IPR013149">
    <property type="entry name" value="ADH-like_C"/>
</dbReference>
<evidence type="ECO:0000256" key="2">
    <source>
        <dbReference type="ARBA" id="ARBA00008072"/>
    </source>
</evidence>
<feature type="domain" description="Alcohol dehydrogenase-like C-terminal" evidence="6">
    <location>
        <begin position="9"/>
        <end position="82"/>
    </location>
</feature>
<keyword evidence="3" id="KW-0479">Metal-binding</keyword>
<evidence type="ECO:0000259" key="6">
    <source>
        <dbReference type="Pfam" id="PF00107"/>
    </source>
</evidence>
<comment type="cofactor">
    <cofactor evidence="1">
        <name>Zn(2+)</name>
        <dbReference type="ChEBI" id="CHEBI:29105"/>
    </cofactor>
</comment>
<proteinExistence type="inferred from homology"/>
<gene>
    <name evidence="7" type="ORF">GCM10011401_22860</name>
</gene>
<dbReference type="SUPFAM" id="SSF51735">
    <property type="entry name" value="NAD(P)-binding Rossmann-fold domains"/>
    <property type="match status" value="1"/>
</dbReference>
<comment type="similarity">
    <text evidence="2">Belongs to the zinc-containing alcohol dehydrogenase family.</text>
</comment>